<keyword evidence="2" id="KW-1185">Reference proteome</keyword>
<proteinExistence type="predicted"/>
<evidence type="ECO:0000313" key="2">
    <source>
        <dbReference type="Proteomes" id="UP000199612"/>
    </source>
</evidence>
<protein>
    <submittedName>
        <fullName evidence="1">Uncharacterized protein</fullName>
    </submittedName>
</protein>
<sequence length="562" mass="60857">MATKTIYGSFSGVATSNVRPAIEITATAASPPNNYSDVTATLVFYRYNTSWQSWNANGHTVSFTVDGNKQTASRTFDIRGTSREVVWTRTRRVYHGDDGKKTMSVSASGNTGVSLGSYNFSGSITLDTIPRASSLTSASLEYLEDDTASTLTIGADVKYGGFYHLITIYDGTSWMWDTNYFYGSPDSTYELSSSYTNKLLDRMPNSTKKTFRIRLRTYSGNNGSGYIGESYRNLTVNVSSAVKPTISSVSVSEDVTNIANDLGVYVQYKSRLDLSMSGSAGHGASITGYKITGNGQTINSKSGTTNTLKSSGSNTITFEITDSRGRKTSTTRTVTVYQYSNPQPEITNAYRSDANGVADEDGDHATIEYTSSISSLNGTNTGVYQVRHKRSDESYFSEETLNSGRGSYTFPADVDYAYDIQFVASDYFTSIPAYAEVLSTFSLINFSADGKGISFGRAYDTNRGGLFQIDGLNVPKLLFDHASNGGTHTVTLPERGIYLAIVSPAGTNASAKIALVSHWYDDQISIDIVREGASATGITAGVGSIELSYNNWCQFSVVRLGD</sequence>
<reference evidence="2" key="1">
    <citation type="submission" date="2016-10" db="EMBL/GenBank/DDBJ databases">
        <authorList>
            <person name="Varghese N."/>
            <person name="Submissions S."/>
        </authorList>
    </citation>
    <scope>NUCLEOTIDE SEQUENCE [LARGE SCALE GENOMIC DNA]</scope>
    <source>
        <strain evidence="2">DSM 23664</strain>
    </source>
</reference>
<gene>
    <name evidence="1" type="ORF">SAMN04488102_101369</name>
</gene>
<evidence type="ECO:0000313" key="1">
    <source>
        <dbReference type="EMBL" id="SFB90932.1"/>
    </source>
</evidence>
<dbReference type="AlphaFoldDB" id="A0A1I1EW59"/>
<accession>A0A1I1EW59</accession>
<organism evidence="1 2">
    <name type="scientific">Alkalibacterium subtropicum</name>
    <dbReference type="NCBI Taxonomy" id="753702"/>
    <lineage>
        <taxon>Bacteria</taxon>
        <taxon>Bacillati</taxon>
        <taxon>Bacillota</taxon>
        <taxon>Bacilli</taxon>
        <taxon>Lactobacillales</taxon>
        <taxon>Carnobacteriaceae</taxon>
        <taxon>Alkalibacterium</taxon>
    </lineage>
</organism>
<dbReference type="Proteomes" id="UP000199612">
    <property type="component" value="Unassembled WGS sequence"/>
</dbReference>
<dbReference type="RefSeq" id="WP_091528178.1">
    <property type="nucleotide sequence ID" value="NZ_FOLT01000001.1"/>
</dbReference>
<dbReference type="EMBL" id="FOLT01000001">
    <property type="protein sequence ID" value="SFB90932.1"/>
    <property type="molecule type" value="Genomic_DNA"/>
</dbReference>
<dbReference type="STRING" id="753702.SAMN04488102_101369"/>
<name>A0A1I1EW59_9LACT</name>